<gene>
    <name evidence="1" type="ORF">KA717_08955</name>
</gene>
<dbReference type="EMBL" id="CP073041">
    <property type="protein sequence ID" value="UXE62813.1"/>
    <property type="molecule type" value="Genomic_DNA"/>
</dbReference>
<protein>
    <submittedName>
        <fullName evidence="1">DUF1816 domain-containing protein</fullName>
    </submittedName>
</protein>
<proteinExistence type="predicted"/>
<dbReference type="Proteomes" id="UP001065613">
    <property type="component" value="Chromosome"/>
</dbReference>
<accession>A0A977KZK5</accession>
<dbReference type="InterPro" id="IPR014945">
    <property type="entry name" value="DUF1816"/>
</dbReference>
<dbReference type="KEGG" id="wna:KA717_08955"/>
<sequence>MFSVVLFLVYLVFISLIFFQQQKWWIKIDTQSPSCTYYFGPFDSPEEARSHHQDYLLDLQMEGAEGITYSIEQSRPQQLTIGAEE</sequence>
<organism evidence="1">
    <name type="scientific">Woronichinia naegeliana WA131</name>
    <dbReference type="NCBI Taxonomy" id="2824559"/>
    <lineage>
        <taxon>Bacteria</taxon>
        <taxon>Bacillati</taxon>
        <taxon>Cyanobacteriota</taxon>
        <taxon>Cyanophyceae</taxon>
        <taxon>Synechococcales</taxon>
        <taxon>Coelosphaeriaceae</taxon>
        <taxon>Woronichinia</taxon>
    </lineage>
</organism>
<reference evidence="1" key="1">
    <citation type="submission" date="2021-04" db="EMBL/GenBank/DDBJ databases">
        <title>Genome sequence of Woronichinia naegeliana from Washington state freshwater lake bloom.</title>
        <authorList>
            <person name="Dreher T.W."/>
        </authorList>
    </citation>
    <scope>NUCLEOTIDE SEQUENCE</scope>
    <source>
        <strain evidence="1">WA131</strain>
    </source>
</reference>
<name>A0A977KZK5_9CYAN</name>
<evidence type="ECO:0000313" key="1">
    <source>
        <dbReference type="EMBL" id="UXE62813.1"/>
    </source>
</evidence>
<dbReference type="Pfam" id="PF08846">
    <property type="entry name" value="DUF1816"/>
    <property type="match status" value="1"/>
</dbReference>
<dbReference type="AlphaFoldDB" id="A0A977KZK5"/>